<reference evidence="3 4" key="1">
    <citation type="submission" date="2011-11" db="EMBL/GenBank/DDBJ databases">
        <title>Improved High-Quality Draft sequence of Beggiatoa alba B18lD.</title>
        <authorList>
            <consortium name="US DOE Joint Genome Institute"/>
            <person name="Lucas S."/>
            <person name="Han J."/>
            <person name="Lapidus A."/>
            <person name="Cheng J.-F."/>
            <person name="Goodwin L."/>
            <person name="Pitluck S."/>
            <person name="Peters L."/>
            <person name="Mikhailova N."/>
            <person name="Held B."/>
            <person name="Detter J.C."/>
            <person name="Han C."/>
            <person name="Tapia R."/>
            <person name="Land M."/>
            <person name="Hauser L."/>
            <person name="Kyrpides N."/>
            <person name="Ivanova N."/>
            <person name="Pagani I."/>
            <person name="Samuel K."/>
            <person name="Teske A."/>
            <person name="Mueller J."/>
            <person name="Woyke T."/>
        </authorList>
    </citation>
    <scope>NUCLEOTIDE SEQUENCE [LARGE SCALE GENOMIC DNA]</scope>
    <source>
        <strain evidence="3 4">B18LD</strain>
    </source>
</reference>
<evidence type="ECO:0000313" key="3">
    <source>
        <dbReference type="EMBL" id="EIJ43417.1"/>
    </source>
</evidence>
<dbReference type="PANTHER" id="PTHR34595:SF2">
    <property type="entry name" value="BLR2978 PROTEIN"/>
    <property type="match status" value="1"/>
</dbReference>
<proteinExistence type="predicted"/>
<dbReference type="Pfam" id="PF14403">
    <property type="entry name" value="CP_ATPgrasp_2"/>
    <property type="match status" value="1"/>
</dbReference>
<dbReference type="OrthoDB" id="9804079at2"/>
<dbReference type="Pfam" id="PF04168">
    <property type="entry name" value="Alpha-E"/>
    <property type="match status" value="1"/>
</dbReference>
<organism evidence="3 4">
    <name type="scientific">Beggiatoa alba B18LD</name>
    <dbReference type="NCBI Taxonomy" id="395493"/>
    <lineage>
        <taxon>Bacteria</taxon>
        <taxon>Pseudomonadati</taxon>
        <taxon>Pseudomonadota</taxon>
        <taxon>Gammaproteobacteria</taxon>
        <taxon>Thiotrichales</taxon>
        <taxon>Thiotrichaceae</taxon>
        <taxon>Beggiatoa</taxon>
    </lineage>
</organism>
<dbReference type="SUPFAM" id="SSF56059">
    <property type="entry name" value="Glutathione synthetase ATP-binding domain-like"/>
    <property type="match status" value="1"/>
</dbReference>
<feature type="domain" description="DUF403" evidence="1">
    <location>
        <begin position="524"/>
        <end position="845"/>
    </location>
</feature>
<name>I3CIH4_9GAMM</name>
<keyword evidence="4" id="KW-1185">Reference proteome</keyword>
<dbReference type="PANTHER" id="PTHR34595">
    <property type="entry name" value="BLR5612 PROTEIN"/>
    <property type="match status" value="1"/>
</dbReference>
<dbReference type="InterPro" id="IPR051680">
    <property type="entry name" value="ATP-dep_Glu-Cys_Ligase-2"/>
</dbReference>
<dbReference type="eggNOG" id="COG2307">
    <property type="taxonomic scope" value="Bacteria"/>
</dbReference>
<dbReference type="eggNOG" id="COG2308">
    <property type="taxonomic scope" value="Bacteria"/>
</dbReference>
<evidence type="ECO:0000259" key="1">
    <source>
        <dbReference type="Pfam" id="PF04168"/>
    </source>
</evidence>
<evidence type="ECO:0000259" key="2">
    <source>
        <dbReference type="Pfam" id="PF14403"/>
    </source>
</evidence>
<dbReference type="InterPro" id="IPR025841">
    <property type="entry name" value="CP_ATPgrasp_2"/>
</dbReference>
<dbReference type="InterPro" id="IPR007296">
    <property type="entry name" value="DUF403"/>
</dbReference>
<sequence length="866" mass="97647">MQNANSNSLTPTAVQDAVVADILQTYQTLPNSYDEMYAGTKQIRPHWQYLMRALHSMGHEELERRWQEGRRLLRDNGVTYNVYGDPQGLDRPWQLDPIPHVISSEEWGHIERGLIQRAELMSLLLADLYGARDTIRKGLLPIELIVAHPGFLRAMVGVALPKRHRLPLYAVDLARSATGEFWAIADRTQAPSGAGYALENRLVISRILPSLFRDSHVHRLALFFRTLRQTLASMSPHEDPRIVVLTPGPANETYFEHAYLAKYLGYTLVQGADLTVRDGKIALKTLDGLQPVDVILRRVDDGACDPLELRPDSYLGVAGLTQSLRMGSVGLANPLGSSILENAGLYAFLPSLAKYFLGEELIIPSPQTWWCGDKTACKYVLENIDKLVIKRIANMPGHVSVRGRLLSSKQRDLLRAQILAQPNWYVGGEEIIRSTTPVLVNGRLEPRQLVLRSFLVTNENNYVVMPGGLTRVAASADSPVVSAQSGGLSKDTWVIASEPEKDLSLIPETKKKLVIFEGHGQGELPSRVAENMFWLGRYAERAEGVIRLLRTVLLYLADPYDFVSTKDHPALPSLLRAVTYLTETLPGFVGEGAQQRLENPREELLSVFLDRQRVGSLTSTLQFLLNAARSTRDRLSPDMWRVFSAIEDELNRLQQQAPKEINEALQVLDNLILWLSALEGLSVESMTHSQGWRFLIIGRRLERCYNTGQLLRATLCTVNEDEAVLLENLLIVTDSLLTYRRRYRSYLQVNATLELLLQNELNPRSIGYQLEQLSSYINVLRHGDDTPYRAAEERIILESLTQVRLADVDALATFTDNFRKDLDQLLVRLWHLIPALSDAITNSYFSHAEQPRQLVQLEAEHEDNEL</sequence>
<dbReference type="HOGENOM" id="CLU_013951_0_0_6"/>
<accession>I3CIH4</accession>
<feature type="domain" description="Circularly permuted ATP-grasp type 2" evidence="2">
    <location>
        <begin position="99"/>
        <end position="473"/>
    </location>
</feature>
<dbReference type="Gene3D" id="3.40.50.11290">
    <property type="match status" value="1"/>
</dbReference>
<protein>
    <submittedName>
        <fullName evidence="3">Uncharacterized protein</fullName>
    </submittedName>
</protein>
<gene>
    <name evidence="3" type="ORF">BegalDRAFT_2574</name>
</gene>
<dbReference type="STRING" id="395493.BegalDRAFT_2574"/>
<dbReference type="Gene3D" id="3.30.1490.270">
    <property type="match status" value="1"/>
</dbReference>
<evidence type="ECO:0000313" key="4">
    <source>
        <dbReference type="Proteomes" id="UP000005744"/>
    </source>
</evidence>
<dbReference type="RefSeq" id="WP_002690579.1">
    <property type="nucleotide sequence ID" value="NZ_JH600070.1"/>
</dbReference>
<dbReference type="EMBL" id="JH600070">
    <property type="protein sequence ID" value="EIJ43417.1"/>
    <property type="molecule type" value="Genomic_DNA"/>
</dbReference>
<dbReference type="AlphaFoldDB" id="I3CIH4"/>
<dbReference type="Proteomes" id="UP000005744">
    <property type="component" value="Unassembled WGS sequence"/>
</dbReference>